<comment type="subcellular location">
    <subcellularLocation>
        <location evidence="2">Cytoplasm</location>
    </subcellularLocation>
    <subcellularLocation>
        <location evidence="1">Membrane</location>
    </subcellularLocation>
</comment>
<organism evidence="9 10">
    <name type="scientific">Lates japonicus</name>
    <name type="common">Japanese lates</name>
    <dbReference type="NCBI Taxonomy" id="270547"/>
    <lineage>
        <taxon>Eukaryota</taxon>
        <taxon>Metazoa</taxon>
        <taxon>Chordata</taxon>
        <taxon>Craniata</taxon>
        <taxon>Vertebrata</taxon>
        <taxon>Euteleostomi</taxon>
        <taxon>Actinopterygii</taxon>
        <taxon>Neopterygii</taxon>
        <taxon>Teleostei</taxon>
        <taxon>Neoteleostei</taxon>
        <taxon>Acanthomorphata</taxon>
        <taxon>Carangaria</taxon>
        <taxon>Carangaria incertae sedis</taxon>
        <taxon>Centropomidae</taxon>
        <taxon>Lates</taxon>
    </lineage>
</organism>
<evidence type="ECO:0000256" key="4">
    <source>
        <dbReference type="ARBA" id="ARBA00018854"/>
    </source>
</evidence>
<evidence type="ECO:0000256" key="7">
    <source>
        <dbReference type="ARBA" id="ARBA00023136"/>
    </source>
</evidence>
<comment type="caution">
    <text evidence="9">The sequence shown here is derived from an EMBL/GenBank/DDBJ whole genome shotgun (WGS) entry which is preliminary data.</text>
</comment>
<reference evidence="9" key="1">
    <citation type="submission" date="2022-08" db="EMBL/GenBank/DDBJ databases">
        <title>Genome sequencing of akame (Lates japonicus).</title>
        <authorList>
            <person name="Hashiguchi Y."/>
            <person name="Takahashi H."/>
        </authorList>
    </citation>
    <scope>NUCLEOTIDE SEQUENCE</scope>
    <source>
        <strain evidence="9">Kochi</strain>
    </source>
</reference>
<comment type="similarity">
    <text evidence="3">Belongs to the sprouty family.</text>
</comment>
<dbReference type="PANTHER" id="PTHR12365">
    <property type="entry name" value="SPROUTY"/>
    <property type="match status" value="1"/>
</dbReference>
<evidence type="ECO:0000256" key="6">
    <source>
        <dbReference type="ARBA" id="ARBA00022490"/>
    </source>
</evidence>
<evidence type="ECO:0000256" key="8">
    <source>
        <dbReference type="SAM" id="MobiDB-lite"/>
    </source>
</evidence>
<dbReference type="AlphaFoldDB" id="A0AAD3MRT9"/>
<dbReference type="PANTHER" id="PTHR12365:SF8">
    <property type="entry name" value="PROTEIN SPROUTY HOMOLOG 2"/>
    <property type="match status" value="1"/>
</dbReference>
<protein>
    <recommendedName>
        <fullName evidence="4">Protein sprouty homolog 2</fullName>
    </recommendedName>
</protein>
<evidence type="ECO:0000256" key="5">
    <source>
        <dbReference type="ARBA" id="ARBA00022473"/>
    </source>
</evidence>
<dbReference type="InterPro" id="IPR051192">
    <property type="entry name" value="Sprouty_domain"/>
</dbReference>
<evidence type="ECO:0000313" key="10">
    <source>
        <dbReference type="Proteomes" id="UP001279410"/>
    </source>
</evidence>
<feature type="region of interest" description="Disordered" evidence="8">
    <location>
        <begin position="198"/>
        <end position="312"/>
    </location>
</feature>
<dbReference type="Proteomes" id="UP001279410">
    <property type="component" value="Unassembled WGS sequence"/>
</dbReference>
<gene>
    <name evidence="9" type="ORF">AKAME5_001061300</name>
</gene>
<feature type="compositionally biased region" description="Low complexity" evidence="8">
    <location>
        <begin position="274"/>
        <end position="288"/>
    </location>
</feature>
<dbReference type="GO" id="GO:0016020">
    <property type="term" value="C:membrane"/>
    <property type="evidence" value="ECO:0007669"/>
    <property type="project" value="UniProtKB-SubCell"/>
</dbReference>
<dbReference type="GO" id="GO:0040037">
    <property type="term" value="P:negative regulation of fibroblast growth factor receptor signaling pathway"/>
    <property type="evidence" value="ECO:0007669"/>
    <property type="project" value="TreeGrafter"/>
</dbReference>
<dbReference type="GO" id="GO:0046580">
    <property type="term" value="P:negative regulation of Ras protein signal transduction"/>
    <property type="evidence" value="ECO:0007669"/>
    <property type="project" value="TreeGrafter"/>
</dbReference>
<feature type="compositionally biased region" description="Polar residues" evidence="8">
    <location>
        <begin position="245"/>
        <end position="260"/>
    </location>
</feature>
<keyword evidence="5" id="KW-0217">Developmental protein</keyword>
<sequence length="476" mass="52765">MAEHRMRDIRCNNKRSVPPTLHPSLQLDAIYSPNPDLLSGKSRKKRKKHSHEKKYLRPLRPRADKPHRIKTTSELEFRPSLLSFFLLLFSLLQEKWSQAKFTFRRVGSTDFRCVPCQPEWPFTPEMDTRSQNDSDGGGGHHGWSPSSTGSPGAPHDEGRPQPWTPQSHNSPPDPGLNNGQPPHTLTVLSLDQITITGSSNEYTEGPTVAQRSPASQQRQQKNDLVSSPGSRTSEQQETQEERPNNLRNLHSLTQHGNTDPSRAGVLRSSSVEDSQSSIRTSVGSTSSGQRLLSSPTAGDQIIRTQPKRAELNSEELKPLNDESRPVVAVPGSGAGHKNLGKHANKCESCGRCQCQDCSRPRELPSCWMCGQRCMCSARSAVEYGSCVCCIEGLFYHCSSDDEDTCADKPFSCTQSHCCVRWTTVSLLSLFFPCLLCYLPAKGCVAACQCCYDRVTRPGCRCKNTKPIHCEDVGKQT</sequence>
<dbReference type="Pfam" id="PF05210">
    <property type="entry name" value="Sprouty"/>
    <property type="match status" value="1"/>
</dbReference>
<dbReference type="GO" id="GO:0048513">
    <property type="term" value="P:animal organ development"/>
    <property type="evidence" value="ECO:0007669"/>
    <property type="project" value="TreeGrafter"/>
</dbReference>
<dbReference type="GO" id="GO:0005829">
    <property type="term" value="C:cytosol"/>
    <property type="evidence" value="ECO:0007669"/>
    <property type="project" value="TreeGrafter"/>
</dbReference>
<dbReference type="InterPro" id="IPR007875">
    <property type="entry name" value="Sprouty"/>
</dbReference>
<dbReference type="EMBL" id="BRZM01000034">
    <property type="protein sequence ID" value="GLD58506.1"/>
    <property type="molecule type" value="Genomic_DNA"/>
</dbReference>
<dbReference type="PROSITE" id="PS51227">
    <property type="entry name" value="SPR"/>
    <property type="match status" value="1"/>
</dbReference>
<evidence type="ECO:0000313" key="9">
    <source>
        <dbReference type="EMBL" id="GLD58506.1"/>
    </source>
</evidence>
<evidence type="ECO:0000256" key="2">
    <source>
        <dbReference type="ARBA" id="ARBA00004496"/>
    </source>
</evidence>
<feature type="region of interest" description="Disordered" evidence="8">
    <location>
        <begin position="32"/>
        <end position="67"/>
    </location>
</feature>
<feature type="compositionally biased region" description="Basic residues" evidence="8">
    <location>
        <begin position="41"/>
        <end position="60"/>
    </location>
</feature>
<keyword evidence="7" id="KW-0472">Membrane</keyword>
<keyword evidence="6" id="KW-0963">Cytoplasm</keyword>
<feature type="region of interest" description="Disordered" evidence="8">
    <location>
        <begin position="118"/>
        <end position="184"/>
    </location>
</feature>
<keyword evidence="10" id="KW-1185">Reference proteome</keyword>
<evidence type="ECO:0000256" key="1">
    <source>
        <dbReference type="ARBA" id="ARBA00004370"/>
    </source>
</evidence>
<feature type="compositionally biased region" description="Low complexity" evidence="8">
    <location>
        <begin position="142"/>
        <end position="153"/>
    </location>
</feature>
<accession>A0AAD3MRT9</accession>
<proteinExistence type="inferred from homology"/>
<feature type="compositionally biased region" description="Low complexity" evidence="8">
    <location>
        <begin position="209"/>
        <end position="219"/>
    </location>
</feature>
<name>A0AAD3MRT9_LATJO</name>
<evidence type="ECO:0000256" key="3">
    <source>
        <dbReference type="ARBA" id="ARBA00010964"/>
    </source>
</evidence>